<dbReference type="PATRIC" id="fig|1432562.3.peg.507"/>
<proteinExistence type="inferred from homology"/>
<dbReference type="InterPro" id="IPR024654">
    <property type="entry name" value="Calcineurin-like_PHP_lpxH"/>
</dbReference>
<comment type="similarity">
    <text evidence="1 2">Belongs to the metallophosphoesterase superfamily. YfcE family.</text>
</comment>
<keyword evidence="2" id="KW-0479">Metal-binding</keyword>
<protein>
    <recommendedName>
        <fullName evidence="2">Phosphoesterase</fullName>
        <ecNumber evidence="2">3.1.4.-</ecNumber>
    </recommendedName>
</protein>
<feature type="domain" description="Calcineurin-like phosphoesterase" evidence="3">
    <location>
        <begin position="8"/>
        <end position="148"/>
    </location>
</feature>
<dbReference type="InterPro" id="IPR029052">
    <property type="entry name" value="Metallo-depent_PP-like"/>
</dbReference>
<comment type="cofactor">
    <cofactor evidence="2">
        <name>a divalent metal cation</name>
        <dbReference type="ChEBI" id="CHEBI:60240"/>
    </cofactor>
</comment>
<dbReference type="SUPFAM" id="SSF56300">
    <property type="entry name" value="Metallo-dependent phosphatases"/>
    <property type="match status" value="1"/>
</dbReference>
<dbReference type="AlphaFoldDB" id="A0A0M2SRT4"/>
<evidence type="ECO:0000259" key="3">
    <source>
        <dbReference type="Pfam" id="PF12850"/>
    </source>
</evidence>
<dbReference type="Pfam" id="PF12850">
    <property type="entry name" value="Metallophos_2"/>
    <property type="match status" value="1"/>
</dbReference>
<evidence type="ECO:0000256" key="2">
    <source>
        <dbReference type="RuleBase" id="RU362039"/>
    </source>
</evidence>
<dbReference type="Proteomes" id="UP000034287">
    <property type="component" value="Unassembled WGS sequence"/>
</dbReference>
<organism evidence="4 5">
    <name type="scientific">Salinicoccus sediminis</name>
    <dbReference type="NCBI Taxonomy" id="1432562"/>
    <lineage>
        <taxon>Bacteria</taxon>
        <taxon>Bacillati</taxon>
        <taxon>Bacillota</taxon>
        <taxon>Bacilli</taxon>
        <taxon>Bacillales</taxon>
        <taxon>Staphylococcaceae</taxon>
        <taxon>Salinicoccus</taxon>
    </lineage>
</organism>
<dbReference type="EC" id="3.1.4.-" evidence="2"/>
<keyword evidence="5" id="KW-1185">Reference proteome</keyword>
<dbReference type="GO" id="GO:0046872">
    <property type="term" value="F:metal ion binding"/>
    <property type="evidence" value="ECO:0007669"/>
    <property type="project" value="UniProtKB-KW"/>
</dbReference>
<accession>A0A0M2SRT4</accession>
<comment type="caution">
    <text evidence="4">The sequence shown here is derived from an EMBL/GenBank/DDBJ whole genome shotgun (WGS) entry which is preliminary data.</text>
</comment>
<evidence type="ECO:0000256" key="1">
    <source>
        <dbReference type="ARBA" id="ARBA00008950"/>
    </source>
</evidence>
<dbReference type="Gene3D" id="3.60.21.10">
    <property type="match status" value="1"/>
</dbReference>
<dbReference type="STRING" id="1432562.WN59_02465"/>
<gene>
    <name evidence="4" type="ORF">WN59_02465</name>
</gene>
<sequence length="168" mass="19287">MRGRIPIRILIISDNHGEQGISYDAYGRNAGELNVHLGDSEFHYDDTEMSHFNRVKGNVDGDTRYPVEEYNDESKAFYTHGHFYDIKKTRQILAERAREYGAKYAFYGHSHIAKAENVDGIYCINPGSISESKGQWPESYAVLDTENDIVSFYDRSHQILEEVSLTKL</sequence>
<dbReference type="InterPro" id="IPR000979">
    <property type="entry name" value="Phosphodiesterase_MJ0936/Vps29"/>
</dbReference>
<dbReference type="OrthoDB" id="9800565at2"/>
<evidence type="ECO:0000313" key="5">
    <source>
        <dbReference type="Proteomes" id="UP000034287"/>
    </source>
</evidence>
<evidence type="ECO:0000313" key="4">
    <source>
        <dbReference type="EMBL" id="KKK35702.1"/>
    </source>
</evidence>
<dbReference type="RefSeq" id="WP_046512001.1">
    <property type="nucleotide sequence ID" value="NZ_LAYZ01000001.1"/>
</dbReference>
<name>A0A0M2SRT4_9STAP</name>
<dbReference type="EMBL" id="LAYZ01000001">
    <property type="protein sequence ID" value="KKK35702.1"/>
    <property type="molecule type" value="Genomic_DNA"/>
</dbReference>
<dbReference type="NCBIfam" id="TIGR00040">
    <property type="entry name" value="yfcE"/>
    <property type="match status" value="1"/>
</dbReference>
<reference evidence="4 5" key="1">
    <citation type="submission" date="2015-04" db="EMBL/GenBank/DDBJ databases">
        <title>Taxonomic description and genome sequence of Salinicoccus sediminis sp. nov., a novel hyper halotolerant bacterium isolated from marine sediment.</title>
        <authorList>
            <person name="Mathan Kumar R."/>
            <person name="Kaur G."/>
            <person name="Kumar N."/>
            <person name="Kumar A."/>
            <person name="Singh N.K."/>
            <person name="Kaur N."/>
            <person name="Mayilraj S."/>
        </authorList>
    </citation>
    <scope>NUCLEOTIDE SEQUENCE [LARGE SCALE GENOMIC DNA]</scope>
    <source>
        <strain evidence="4 5">SV-16</strain>
    </source>
</reference>
<dbReference type="PANTHER" id="PTHR11124">
    <property type="entry name" value="VACUOLAR SORTING PROTEIN VPS29"/>
    <property type="match status" value="1"/>
</dbReference>
<dbReference type="GO" id="GO:0016787">
    <property type="term" value="F:hydrolase activity"/>
    <property type="evidence" value="ECO:0007669"/>
    <property type="project" value="UniProtKB-UniRule"/>
</dbReference>